<feature type="region of interest" description="Disordered" evidence="1">
    <location>
        <begin position="80"/>
        <end position="131"/>
    </location>
</feature>
<sequence length="341" mass="37587">MTAGKSLKATKMSGKKRLSKQCNLQEFFRKKVAKPTEDVTDNPSLSVKVGETSVPAKEATGFRSTAAAAEDVIEIHADDDTTTARASTHERTSHGTSGGSVSGDKTDATSATPRSAGNTNTAVPRPERPPMRACEDDISREKACDAECCSGRESPFQPKDDAVILSTKKRVEASFTDKGFDNWKKALSAFQRHQQSDLHREVVFKKMQAGHGVDRLLEHHGVTPFHTKANAAKQLDCLRFLLRQGLAIRGHKEIEGNLRQLLMLVAIDNKDIRTWLDNKDYLSPVIVNEMIQLIGHSVLRDLLSDIREAGMFAIMADETSDLSNKRAVDMHQVGGLWLQNP</sequence>
<comment type="caution">
    <text evidence="2">The sequence shown here is derived from an EMBL/GenBank/DDBJ whole genome shotgun (WGS) entry which is preliminary data.</text>
</comment>
<reference evidence="2 3" key="1">
    <citation type="journal article" date="2017" name="PLoS Biol.">
        <title>The sea cucumber genome provides insights into morphological evolution and visceral regeneration.</title>
        <authorList>
            <person name="Zhang X."/>
            <person name="Sun L."/>
            <person name="Yuan J."/>
            <person name="Sun Y."/>
            <person name="Gao Y."/>
            <person name="Zhang L."/>
            <person name="Li S."/>
            <person name="Dai H."/>
            <person name="Hamel J.F."/>
            <person name="Liu C."/>
            <person name="Yu Y."/>
            <person name="Liu S."/>
            <person name="Lin W."/>
            <person name="Guo K."/>
            <person name="Jin S."/>
            <person name="Xu P."/>
            <person name="Storey K.B."/>
            <person name="Huan P."/>
            <person name="Zhang T."/>
            <person name="Zhou Y."/>
            <person name="Zhang J."/>
            <person name="Lin C."/>
            <person name="Li X."/>
            <person name="Xing L."/>
            <person name="Huo D."/>
            <person name="Sun M."/>
            <person name="Wang L."/>
            <person name="Mercier A."/>
            <person name="Li F."/>
            <person name="Yang H."/>
            <person name="Xiang J."/>
        </authorList>
    </citation>
    <scope>NUCLEOTIDE SEQUENCE [LARGE SCALE GENOMIC DNA]</scope>
    <source>
        <strain evidence="2">Shaxun</strain>
        <tissue evidence="2">Muscle</tissue>
    </source>
</reference>
<dbReference type="STRING" id="307972.A0A2G8LRI7"/>
<gene>
    <name evidence="2" type="ORF">BSL78_00179</name>
</gene>
<protein>
    <submittedName>
        <fullName evidence="2">Putative zinc finger MYM-type protein 1-like</fullName>
    </submittedName>
</protein>
<proteinExistence type="predicted"/>
<accession>A0A2G8LRI7</accession>
<name>A0A2G8LRI7_STIJA</name>
<evidence type="ECO:0000313" key="2">
    <source>
        <dbReference type="EMBL" id="PIK62845.1"/>
    </source>
</evidence>
<dbReference type="EMBL" id="MRZV01000004">
    <property type="protein sequence ID" value="PIK62845.1"/>
    <property type="molecule type" value="Genomic_DNA"/>
</dbReference>
<dbReference type="AlphaFoldDB" id="A0A2G8LRI7"/>
<evidence type="ECO:0000256" key="1">
    <source>
        <dbReference type="SAM" id="MobiDB-lite"/>
    </source>
</evidence>
<feature type="region of interest" description="Disordered" evidence="1">
    <location>
        <begin position="32"/>
        <end position="53"/>
    </location>
</feature>
<keyword evidence="3" id="KW-1185">Reference proteome</keyword>
<evidence type="ECO:0000313" key="3">
    <source>
        <dbReference type="Proteomes" id="UP000230750"/>
    </source>
</evidence>
<dbReference type="PANTHER" id="PTHR45749">
    <property type="match status" value="1"/>
</dbReference>
<dbReference type="Proteomes" id="UP000230750">
    <property type="component" value="Unassembled WGS sequence"/>
</dbReference>
<organism evidence="2 3">
    <name type="scientific">Stichopus japonicus</name>
    <name type="common">Sea cucumber</name>
    <dbReference type="NCBI Taxonomy" id="307972"/>
    <lineage>
        <taxon>Eukaryota</taxon>
        <taxon>Metazoa</taxon>
        <taxon>Echinodermata</taxon>
        <taxon>Eleutherozoa</taxon>
        <taxon>Echinozoa</taxon>
        <taxon>Holothuroidea</taxon>
        <taxon>Aspidochirotacea</taxon>
        <taxon>Aspidochirotida</taxon>
        <taxon>Stichopodidae</taxon>
        <taxon>Apostichopus</taxon>
    </lineage>
</organism>
<feature type="compositionally biased region" description="Polar residues" evidence="1">
    <location>
        <begin position="108"/>
        <end position="122"/>
    </location>
</feature>
<dbReference type="PANTHER" id="PTHR45749:SF21">
    <property type="entry name" value="DUF4371 DOMAIN-CONTAINING PROTEIN"/>
    <property type="match status" value="1"/>
</dbReference>
<dbReference type="OrthoDB" id="10059235at2759"/>